<dbReference type="RefSeq" id="WP_103239810.1">
    <property type="nucleotide sequence ID" value="NZ_JANJZD010000010.1"/>
</dbReference>
<keyword evidence="2" id="KW-1185">Reference proteome</keyword>
<dbReference type="EMBL" id="OFSM01000011">
    <property type="protein sequence ID" value="SOY29727.1"/>
    <property type="molecule type" value="Genomic_DNA"/>
</dbReference>
<gene>
    <name evidence="1" type="ORF">AMURIS_02448</name>
</gene>
<organism evidence="1 2">
    <name type="scientific">Acetatifactor muris</name>
    <dbReference type="NCBI Taxonomy" id="879566"/>
    <lineage>
        <taxon>Bacteria</taxon>
        <taxon>Bacillati</taxon>
        <taxon>Bacillota</taxon>
        <taxon>Clostridia</taxon>
        <taxon>Lachnospirales</taxon>
        <taxon>Lachnospiraceae</taxon>
        <taxon>Acetatifactor</taxon>
    </lineage>
</organism>
<evidence type="ECO:0000313" key="2">
    <source>
        <dbReference type="Proteomes" id="UP000236311"/>
    </source>
</evidence>
<dbReference type="Proteomes" id="UP000236311">
    <property type="component" value="Unassembled WGS sequence"/>
</dbReference>
<accession>A0A2K4ZGY4</accession>
<evidence type="ECO:0000313" key="1">
    <source>
        <dbReference type="EMBL" id="SOY29727.1"/>
    </source>
</evidence>
<proteinExistence type="predicted"/>
<name>A0A2K4ZGY4_9FIRM</name>
<dbReference type="AlphaFoldDB" id="A0A2K4ZGY4"/>
<protein>
    <submittedName>
        <fullName evidence="1">Uncharacterized protein</fullName>
    </submittedName>
</protein>
<sequence length="180" mass="20957">MLPDYMRPIPGDGTGNDMRWDSLTLEVELYLRTGNYRLLRDTRVRQGRFVELEGSLRIAVAYYCMAFYSDLNGFDSIERLLYYQQGNFRSWRTTASVDAGIVNKIFDLCCRCGISEKELLTICRKAFIPGIYQCHLFTTKECRELLLMSRDRRIGEINSRISQAETRFLSQFACQRQAAI</sequence>
<reference evidence="1 2" key="1">
    <citation type="submission" date="2018-01" db="EMBL/GenBank/DDBJ databases">
        <authorList>
            <person name="Gaut B.S."/>
            <person name="Morton B.R."/>
            <person name="Clegg M.T."/>
            <person name="Duvall M.R."/>
        </authorList>
    </citation>
    <scope>NUCLEOTIDE SEQUENCE [LARGE SCALE GENOMIC DNA]</scope>
    <source>
        <strain evidence="1">GP69</strain>
    </source>
</reference>